<protein>
    <recommendedName>
        <fullName evidence="4">Type 4 fimbrial biogenesis protein PilX N-terminal domain-containing protein</fullName>
    </recommendedName>
</protein>
<keyword evidence="1" id="KW-1133">Transmembrane helix</keyword>
<reference evidence="2 3" key="1">
    <citation type="submission" date="2017-06" db="EMBL/GenBank/DDBJ databases">
        <title>Complete Genome Sequence of the Soil Carbazole-Degrading Bacterium Nocardioides aromaticivorans IC177.</title>
        <authorList>
            <person name="Vejarano F."/>
            <person name="Suzuki-Minakuchi C."/>
            <person name="Ohtsubo Y."/>
            <person name="Tsuda M."/>
            <person name="Okada K."/>
            <person name="Nojiri H."/>
        </authorList>
    </citation>
    <scope>NUCLEOTIDE SEQUENCE [LARGE SCALE GENOMIC DNA]</scope>
    <source>
        <strain evidence="2 3">IC177</strain>
    </source>
</reference>
<dbReference type="EMBL" id="CP022295">
    <property type="protein sequence ID" value="QSR25793.1"/>
    <property type="molecule type" value="Genomic_DNA"/>
</dbReference>
<name>A0ABX7PJC4_9ACTN</name>
<sequence length="691" mass="71175">MTEFSRRFRDDRGAMLVIALVIITTVAVVTGALLSKSWTNVRATVSLRGVAGTSYAADASAKIAINNLRLGKDAPGWVTPSFPGVWTNWVYTNNADGTGCFGADGTNPDNVLELNNVYPAAGDQTSSSSARVECSQVPGTGLFGAGAGVGVNDPDPTDAFARALTTIGNSGTLQGISLKPLGTGNTAPMPMRGGVASESFIDVDNGALVTDGYVWAEGSCTGQIVGSEKICNSPGKVPTPATPTSPVSSVPSYRDATAQGCTFQPGFYNNASDLSAAVNACGTAYFASGAYYFDFRDADHGGSNTWTISTKVVGGESTGTGTIPGACRSPITNASVTGVQFVFGNSSRMSLSDSAQVELCGPSNSGNAPMTIYQQPTGTTSSSSSVNDVSAATATEQTGSKYNVGVATPNGTSVRDATANADASSVTWTMASNAKNEMGVDYRDFPGLSAIPAGSDVTSAQLRIKYAKTTAQNLTVTVKDQTPANAVVSAPDVSGWGTVDISSQLRDQLERGTFDANKPTLQLRLTGASKDQTVTIDAVKLSVTYVPPSLRAAVDGTLIDAPGGNFQGRFVVQGATFAPHGYINLVPGSSNQALVAFRWGIVALGVAFKAQPPQTFGYPLVSIPDAGTGFGSRVTVVDLKVYVCVQAGSCTSGGRHALTVRVMITDPPYGSSGAPVPGKRKMEVLSWAEQN</sequence>
<evidence type="ECO:0000313" key="2">
    <source>
        <dbReference type="EMBL" id="QSR25793.1"/>
    </source>
</evidence>
<evidence type="ECO:0000313" key="3">
    <source>
        <dbReference type="Proteomes" id="UP000662818"/>
    </source>
</evidence>
<organism evidence="2 3">
    <name type="scientific">Nocardioides aromaticivorans</name>
    <dbReference type="NCBI Taxonomy" id="200618"/>
    <lineage>
        <taxon>Bacteria</taxon>
        <taxon>Bacillati</taxon>
        <taxon>Actinomycetota</taxon>
        <taxon>Actinomycetes</taxon>
        <taxon>Propionibacteriales</taxon>
        <taxon>Nocardioidaceae</taxon>
        <taxon>Nocardioides</taxon>
    </lineage>
</organism>
<keyword evidence="3" id="KW-1185">Reference proteome</keyword>
<feature type="transmembrane region" description="Helical" evidence="1">
    <location>
        <begin position="12"/>
        <end position="34"/>
    </location>
</feature>
<dbReference type="RefSeq" id="WP_242530575.1">
    <property type="nucleotide sequence ID" value="NZ_CP022295.1"/>
</dbReference>
<keyword evidence="1" id="KW-0812">Transmembrane</keyword>
<evidence type="ECO:0000256" key="1">
    <source>
        <dbReference type="SAM" id="Phobius"/>
    </source>
</evidence>
<keyword evidence="1" id="KW-0472">Membrane</keyword>
<proteinExistence type="predicted"/>
<accession>A0ABX7PJC4</accession>
<evidence type="ECO:0008006" key="4">
    <source>
        <dbReference type="Google" id="ProtNLM"/>
    </source>
</evidence>
<gene>
    <name evidence="2" type="ORF">CFH99_09180</name>
</gene>
<dbReference type="Proteomes" id="UP000662818">
    <property type="component" value="Chromosome"/>
</dbReference>